<dbReference type="PANTHER" id="PTHR17695:SF11">
    <property type="entry name" value="SMALL SUBUNIT PROCESSOME COMPONENT 20 HOMOLOG"/>
    <property type="match status" value="1"/>
</dbReference>
<feature type="compositionally biased region" description="Basic and acidic residues" evidence="1">
    <location>
        <begin position="314"/>
        <end position="333"/>
    </location>
</feature>
<feature type="chain" id="PRO_5014120097" evidence="2">
    <location>
        <begin position="19"/>
        <end position="561"/>
    </location>
</feature>
<dbReference type="RefSeq" id="XP_013889359.1">
    <property type="nucleotide sequence ID" value="XM_014033905.1"/>
</dbReference>
<dbReference type="AlphaFoldDB" id="A0A2I4DAU4"/>
<feature type="region of interest" description="Disordered" evidence="1">
    <location>
        <begin position="313"/>
        <end position="349"/>
    </location>
</feature>
<keyword evidence="2" id="KW-0732">Signal</keyword>
<name>A0A2I4DAU4_AUSLI</name>
<dbReference type="PANTHER" id="PTHR17695">
    <property type="entry name" value="SMALL SUBUNIT PROCESSOME COMPONENT 20 HOMOLOG"/>
    <property type="match status" value="1"/>
</dbReference>
<evidence type="ECO:0000256" key="2">
    <source>
        <dbReference type="SAM" id="SignalP"/>
    </source>
</evidence>
<dbReference type="OrthoDB" id="360653at2759"/>
<proteinExistence type="predicted"/>
<dbReference type="GO" id="GO:0030686">
    <property type="term" value="C:90S preribosome"/>
    <property type="evidence" value="ECO:0007669"/>
    <property type="project" value="TreeGrafter"/>
</dbReference>
<keyword evidence="4" id="KW-1185">Reference proteome</keyword>
<dbReference type="InterPro" id="IPR052575">
    <property type="entry name" value="SSU_processome_comp_20"/>
</dbReference>
<feature type="domain" description="U3 small nucleolar RNA-associated protein 20 N-terminal" evidence="3">
    <location>
        <begin position="354"/>
        <end position="561"/>
    </location>
</feature>
<evidence type="ECO:0000313" key="4">
    <source>
        <dbReference type="Proteomes" id="UP000192220"/>
    </source>
</evidence>
<feature type="non-terminal residue" evidence="5">
    <location>
        <position position="561"/>
    </location>
</feature>
<evidence type="ECO:0000259" key="3">
    <source>
        <dbReference type="Pfam" id="PF07539"/>
    </source>
</evidence>
<dbReference type="KEGG" id="alim:106536596"/>
<evidence type="ECO:0000256" key="1">
    <source>
        <dbReference type="SAM" id="MobiDB-lite"/>
    </source>
</evidence>
<dbReference type="InParanoid" id="A0A2I4DAU4"/>
<accession>A0A2I4DAU4</accession>
<organism evidence="4 5">
    <name type="scientific">Austrofundulus limnaeus</name>
    <name type="common">Annual killifish</name>
    <dbReference type="NCBI Taxonomy" id="52670"/>
    <lineage>
        <taxon>Eukaryota</taxon>
        <taxon>Metazoa</taxon>
        <taxon>Chordata</taxon>
        <taxon>Craniata</taxon>
        <taxon>Vertebrata</taxon>
        <taxon>Euteleostomi</taxon>
        <taxon>Actinopterygii</taxon>
        <taxon>Neopterygii</taxon>
        <taxon>Teleostei</taxon>
        <taxon>Neoteleostei</taxon>
        <taxon>Acanthomorphata</taxon>
        <taxon>Ovalentaria</taxon>
        <taxon>Atherinomorphae</taxon>
        <taxon>Cyprinodontiformes</taxon>
        <taxon>Rivulidae</taxon>
        <taxon>Austrofundulus</taxon>
    </lineage>
</organism>
<dbReference type="GeneID" id="106536596"/>
<evidence type="ECO:0000313" key="5">
    <source>
        <dbReference type="RefSeq" id="XP_013889359.1"/>
    </source>
</evidence>
<protein>
    <submittedName>
        <fullName evidence="5">Small subunit processome component 20 homolog</fullName>
    </submittedName>
</protein>
<dbReference type="Pfam" id="PF07539">
    <property type="entry name" value="UTP20_N"/>
    <property type="match status" value="1"/>
</dbReference>
<dbReference type="STRING" id="52670.A0A2I4DAU4"/>
<gene>
    <name evidence="5" type="primary">LOC106536596</name>
</gene>
<dbReference type="SUPFAM" id="SSF48371">
    <property type="entry name" value="ARM repeat"/>
    <property type="match status" value="1"/>
</dbReference>
<reference evidence="5" key="1">
    <citation type="submission" date="2025-08" db="UniProtKB">
        <authorList>
            <consortium name="RefSeq"/>
        </authorList>
    </citation>
    <scope>IDENTIFICATION</scope>
</reference>
<feature type="signal peptide" evidence="2">
    <location>
        <begin position="1"/>
        <end position="18"/>
    </location>
</feature>
<dbReference type="InterPro" id="IPR016024">
    <property type="entry name" value="ARM-type_fold"/>
</dbReference>
<sequence length="561" mass="63522">MGRAALFVARQALSCLLSLDGSVLVPVDRINSVLRKFPTDLSALLLGDLFYTRLALSGASDHLSHDAVLELFSMLHANLSSNISKVRLLTLRILSQFHVQLPPQPEGEESAEVQSVFTICLLAEQVPASVQDYKEKLLHLRKLRHDLVQRNLPLGPPGTFQQVPLRYLIAMLFVNFRLLWDSVIELVVSHARGMDNKDFWRVFYEHLELVAALAEKDLEESDDEDDDGSALQGEPGCDVIESGEVGVLFLNRLKAASDPGERTDFPNFRGLMWRAMTQFPERVEPRSRELSPLLLRFVRNEFYSADTLVAPTQDLRKQRDAGQEEMEENHHQEEEEEGEEKETEQRRKALPRRLAAKQLITHLNVFAKFTNPRSAYLESSLSELYHQLLCHQDQQIQKVALECILAYKDPNIVPYKENLERLLEDKHFKEEIVHFNISEETGVVDPSHRGRLIPLLMRVLFGRLQSKAGSKFQGKASAASRSSIILRFLAGCQTEELGEFIDLLLEPLCHYSQGSCLSAVQKVIAETDLAAVLPLGHQHSLLNTINVVIQNLGHLIHDYLP</sequence>
<dbReference type="InterPro" id="IPR011430">
    <property type="entry name" value="UTP20_N"/>
</dbReference>
<dbReference type="GO" id="GO:0032040">
    <property type="term" value="C:small-subunit processome"/>
    <property type="evidence" value="ECO:0007669"/>
    <property type="project" value="TreeGrafter"/>
</dbReference>
<dbReference type="Proteomes" id="UP000192220">
    <property type="component" value="Unplaced"/>
</dbReference>